<evidence type="ECO:0000256" key="6">
    <source>
        <dbReference type="HAMAP-Rule" id="MF_01930"/>
    </source>
</evidence>
<comment type="similarity">
    <text evidence="4 6">Belongs to the GART family.</text>
</comment>
<keyword evidence="9" id="KW-1185">Reference proteome</keyword>
<dbReference type="GO" id="GO:0005829">
    <property type="term" value="C:cytosol"/>
    <property type="evidence" value="ECO:0007669"/>
    <property type="project" value="TreeGrafter"/>
</dbReference>
<comment type="function">
    <text evidence="6">Catalyzes the transfer of a formyl group from 10-formyltetrahydrofolate to 5-phospho-ribosyl-glycinamide (GAR), producing 5-phospho-ribosyl-N-formylglycinamide (FGAR) and tetrahydrofolate.</text>
</comment>
<keyword evidence="3 6" id="KW-0658">Purine biosynthesis</keyword>
<protein>
    <recommendedName>
        <fullName evidence="6">Phosphoribosylglycinamide formyltransferase</fullName>
        <ecNumber evidence="6">2.1.2.2</ecNumber>
    </recommendedName>
    <alternativeName>
        <fullName evidence="6">5'-phosphoribosylglycinamide transformylase</fullName>
    </alternativeName>
    <alternativeName>
        <fullName evidence="6">GAR transformylase</fullName>
        <shortName evidence="6">GART</shortName>
    </alternativeName>
</protein>
<comment type="caution">
    <text evidence="8">The sequence shown here is derived from an EMBL/GenBank/DDBJ whole genome shotgun (WGS) entry which is preliminary data.</text>
</comment>
<comment type="caution">
    <text evidence="6">Lacks conserved residue(s) required for the propagation of feature annotation.</text>
</comment>
<dbReference type="Pfam" id="PF00551">
    <property type="entry name" value="Formyl_trans_N"/>
    <property type="match status" value="1"/>
</dbReference>
<dbReference type="SUPFAM" id="SSF53328">
    <property type="entry name" value="Formyltransferase"/>
    <property type="match status" value="1"/>
</dbReference>
<evidence type="ECO:0000256" key="3">
    <source>
        <dbReference type="ARBA" id="ARBA00022755"/>
    </source>
</evidence>
<dbReference type="NCBIfam" id="TIGR00639">
    <property type="entry name" value="PurN"/>
    <property type="match status" value="1"/>
</dbReference>
<dbReference type="CDD" id="cd08645">
    <property type="entry name" value="FMT_core_GART"/>
    <property type="match status" value="1"/>
</dbReference>
<dbReference type="InterPro" id="IPR002376">
    <property type="entry name" value="Formyl_transf_N"/>
</dbReference>
<evidence type="ECO:0000313" key="9">
    <source>
        <dbReference type="Proteomes" id="UP000267223"/>
    </source>
</evidence>
<comment type="catalytic activity">
    <reaction evidence="5 6">
        <text>N(1)-(5-phospho-beta-D-ribosyl)glycinamide + (6R)-10-formyltetrahydrofolate = N(2)-formyl-N(1)-(5-phospho-beta-D-ribosyl)glycinamide + (6S)-5,6,7,8-tetrahydrofolate + H(+)</text>
        <dbReference type="Rhea" id="RHEA:15053"/>
        <dbReference type="ChEBI" id="CHEBI:15378"/>
        <dbReference type="ChEBI" id="CHEBI:57453"/>
        <dbReference type="ChEBI" id="CHEBI:143788"/>
        <dbReference type="ChEBI" id="CHEBI:147286"/>
        <dbReference type="ChEBI" id="CHEBI:195366"/>
        <dbReference type="EC" id="2.1.2.2"/>
    </reaction>
</comment>
<dbReference type="GO" id="GO:0004644">
    <property type="term" value="F:phosphoribosylglycinamide formyltransferase activity"/>
    <property type="evidence" value="ECO:0007669"/>
    <property type="project" value="UniProtKB-UniRule"/>
</dbReference>
<comment type="pathway">
    <text evidence="1 6">Purine metabolism; IMP biosynthesis via de novo pathway; N(2)-formyl-N(1)-(5-phospho-D-ribosyl)glycinamide from N(1)-(5-phospho-D-ribosyl)glycinamide (10-formyl THF route): step 1/1.</text>
</comment>
<dbReference type="PROSITE" id="PS00373">
    <property type="entry name" value="GART"/>
    <property type="match status" value="1"/>
</dbReference>
<dbReference type="GO" id="GO:0006189">
    <property type="term" value="P:'de novo' IMP biosynthetic process"/>
    <property type="evidence" value="ECO:0007669"/>
    <property type="project" value="UniProtKB-UniRule"/>
</dbReference>
<dbReference type="InterPro" id="IPR004607">
    <property type="entry name" value="GART"/>
</dbReference>
<evidence type="ECO:0000259" key="7">
    <source>
        <dbReference type="Pfam" id="PF00551"/>
    </source>
</evidence>
<feature type="binding site" evidence="6">
    <location>
        <position position="103"/>
    </location>
    <ligand>
        <name>(6R)-10-formyltetrahydrofolate</name>
        <dbReference type="ChEBI" id="CHEBI:195366"/>
    </ligand>
</feature>
<dbReference type="RefSeq" id="WP_123122380.1">
    <property type="nucleotide sequence ID" value="NZ_RJJR01000021.1"/>
</dbReference>
<feature type="binding site" evidence="6">
    <location>
        <position position="60"/>
    </location>
    <ligand>
        <name>(6R)-10-formyltetrahydrofolate</name>
        <dbReference type="ChEBI" id="CHEBI:195366"/>
    </ligand>
</feature>
<dbReference type="AlphaFoldDB" id="A0A3M9N6F8"/>
<organism evidence="8 9">
    <name type="scientific">Hanamia caeni</name>
    <dbReference type="NCBI Taxonomy" id="2294116"/>
    <lineage>
        <taxon>Bacteria</taxon>
        <taxon>Pseudomonadati</taxon>
        <taxon>Bacteroidota</taxon>
        <taxon>Chitinophagia</taxon>
        <taxon>Chitinophagales</taxon>
        <taxon>Chitinophagaceae</taxon>
        <taxon>Hanamia</taxon>
    </lineage>
</organism>
<evidence type="ECO:0000256" key="4">
    <source>
        <dbReference type="ARBA" id="ARBA00038440"/>
    </source>
</evidence>
<dbReference type="HAMAP" id="MF_01930">
    <property type="entry name" value="PurN"/>
    <property type="match status" value="1"/>
</dbReference>
<dbReference type="PANTHER" id="PTHR43369:SF2">
    <property type="entry name" value="PHOSPHORIBOSYLGLYCINAMIDE FORMYLTRANSFERASE"/>
    <property type="match status" value="1"/>
</dbReference>
<keyword evidence="2 6" id="KW-0808">Transferase</keyword>
<dbReference type="InterPro" id="IPR036477">
    <property type="entry name" value="Formyl_transf_N_sf"/>
</dbReference>
<feature type="active site" description="Proton donor" evidence="6">
    <location>
        <position position="105"/>
    </location>
</feature>
<dbReference type="UniPathway" id="UPA00074">
    <property type="reaction ID" value="UER00126"/>
</dbReference>
<evidence type="ECO:0000256" key="1">
    <source>
        <dbReference type="ARBA" id="ARBA00005054"/>
    </source>
</evidence>
<dbReference type="PANTHER" id="PTHR43369">
    <property type="entry name" value="PHOSPHORIBOSYLGLYCINAMIDE FORMYLTRANSFERASE"/>
    <property type="match status" value="1"/>
</dbReference>
<dbReference type="EC" id="2.1.2.2" evidence="6"/>
<feature type="binding site" evidence="6">
    <location>
        <begin position="14"/>
        <end position="16"/>
    </location>
    <ligand>
        <name>N(1)-(5-phospho-beta-D-ribosyl)glycinamide</name>
        <dbReference type="ChEBI" id="CHEBI:143788"/>
    </ligand>
</feature>
<proteinExistence type="inferred from homology"/>
<accession>A0A3M9N6F8</accession>
<sequence length="193" mass="21698">MIEKNLIVFASGAGSNAQQIINYFRNKKDIKVALIVCNNPKAGVLEIAANEQIPVMLINKEKFLSDDFPDEMDTYHPALIVLAGFLWKIPERMVQKFTGKIVNLHPALLPAYGGKGMYGANVHNAVINAKEKESGITIHFVDEKYDHGQIILQARCSLDENETAETLGKKIHKLEHTYFPKAIEQILHDIYPE</sequence>
<dbReference type="OrthoDB" id="9806170at2"/>
<feature type="domain" description="Formyl transferase N-terminal" evidence="7">
    <location>
        <begin position="4"/>
        <end position="183"/>
    </location>
</feature>
<gene>
    <name evidence="6 8" type="primary">purN</name>
    <name evidence="8" type="ORF">EFY79_19225</name>
</gene>
<evidence type="ECO:0000256" key="2">
    <source>
        <dbReference type="ARBA" id="ARBA00022679"/>
    </source>
</evidence>
<dbReference type="Gene3D" id="3.40.50.170">
    <property type="entry name" value="Formyl transferase, N-terminal domain"/>
    <property type="match status" value="1"/>
</dbReference>
<feature type="site" description="Raises pKa of active site His" evidence="6">
    <location>
        <position position="146"/>
    </location>
</feature>
<dbReference type="EMBL" id="RJJR01000021">
    <property type="protein sequence ID" value="RNI33384.1"/>
    <property type="molecule type" value="Genomic_DNA"/>
</dbReference>
<name>A0A3M9N6F8_9BACT</name>
<reference evidence="8 9" key="1">
    <citation type="submission" date="2018-11" db="EMBL/GenBank/DDBJ databases">
        <title>Draft genome sequence of Ferruginibacter sp. BO-59.</title>
        <authorList>
            <person name="Im W.T."/>
        </authorList>
    </citation>
    <scope>NUCLEOTIDE SEQUENCE [LARGE SCALE GENOMIC DNA]</scope>
    <source>
        <strain evidence="8 9">BO-59</strain>
    </source>
</reference>
<evidence type="ECO:0000256" key="5">
    <source>
        <dbReference type="ARBA" id="ARBA00047664"/>
    </source>
</evidence>
<dbReference type="Proteomes" id="UP000267223">
    <property type="component" value="Unassembled WGS sequence"/>
</dbReference>
<dbReference type="InterPro" id="IPR001555">
    <property type="entry name" value="GART_AS"/>
</dbReference>
<evidence type="ECO:0000313" key="8">
    <source>
        <dbReference type="EMBL" id="RNI33384.1"/>
    </source>
</evidence>